<evidence type="ECO:0000256" key="6">
    <source>
        <dbReference type="ARBA" id="ARBA00023136"/>
    </source>
</evidence>
<dbReference type="PANTHER" id="PTHR30069:SF28">
    <property type="entry name" value="TONB-DEPENDENT RECEPTOR YNCD-RELATED"/>
    <property type="match status" value="1"/>
</dbReference>
<dbReference type="PANTHER" id="PTHR30069">
    <property type="entry name" value="TONB-DEPENDENT OUTER MEMBRANE RECEPTOR"/>
    <property type="match status" value="1"/>
</dbReference>
<keyword evidence="10" id="KW-0732">Signal</keyword>
<feature type="chain" id="PRO_5013098544" evidence="10">
    <location>
        <begin position="21"/>
        <end position="695"/>
    </location>
</feature>
<keyword evidence="3 8" id="KW-1134">Transmembrane beta strand</keyword>
<dbReference type="RefSeq" id="WP_094572465.1">
    <property type="nucleotide sequence ID" value="NZ_CP022743.1"/>
</dbReference>
<accession>A0A223P2S5</accession>
<dbReference type="GO" id="GO:0009279">
    <property type="term" value="C:cell outer membrane"/>
    <property type="evidence" value="ECO:0007669"/>
    <property type="project" value="UniProtKB-SubCell"/>
</dbReference>
<sequence length="695" mass="78280">MIKHCLSLFFTLAAALGAHAQNDPLKHKNDTIKQLEPVIVRGYLSDQPLLSVPASVSTISKAQLSVQPDNSFVSALNSVPGVRAEERSPGSYRLSIRGSLLRSPFGIRDVKVYYDEIPLTDAGGNTYLNAIDINAINHIEILKGPDGSLFGANSGGVVLLSPVNRRSDSNFVSLGLNGGSYGLVHENAALQNQSGNYRLNLNQGYESYGGYRQHSYMQRHFIQAVNRWTYAGKDELRALAFYSDLNYQTPGGLTLAQYQTNPQSARLPTKFTPGAIDQKIGIGTKTLLGGVVNELHLSNRLRNVLSVFGTYVDFSNPFITNYEQRYEGTYGLRTYFEFSSEKHINYGWKLNLGVEWQQTNADINNYGNRKGIRDTAQTLDKINTNQHFFFTRYAFDFYKRWHAEAALSLNFYDYNFRNVYPYVEGGFTNRHFTPQLMPRIAISYDVTDNFIWRASVSRGYSTPTTAEIRPTNNIINTNLQAQSGWNYETGFRLRNADQSMFLDASVFYYILQNAIVRRLTAGETEYYINAGGTHQPGIELYFSDWIIRQDGSGFIRGLQFNESLTLNKFTFSGNYHDATANYSGNKLTGVPGQVIVSSLQIKFPQRLYLFAEHNYTGRIPLTDANTVFASHYNLLQARAGWQFIVNTKTKFDLYAGAGNLLNEKYSLGNDLNAVGNRYYNPAPLRNYFIGFNAGF</sequence>
<keyword evidence="14" id="KW-1185">Reference proteome</keyword>
<comment type="subcellular location">
    <subcellularLocation>
        <location evidence="1 8">Cell outer membrane</location>
        <topology evidence="1 8">Multi-pass membrane protein</topology>
    </subcellularLocation>
</comment>
<dbReference type="SUPFAM" id="SSF56935">
    <property type="entry name" value="Porins"/>
    <property type="match status" value="1"/>
</dbReference>
<evidence type="ECO:0000256" key="7">
    <source>
        <dbReference type="ARBA" id="ARBA00023237"/>
    </source>
</evidence>
<dbReference type="InterPro" id="IPR000531">
    <property type="entry name" value="Beta-barrel_TonB"/>
</dbReference>
<evidence type="ECO:0000259" key="11">
    <source>
        <dbReference type="Pfam" id="PF00593"/>
    </source>
</evidence>
<evidence type="ECO:0000256" key="8">
    <source>
        <dbReference type="PROSITE-ProRule" id="PRU01360"/>
    </source>
</evidence>
<evidence type="ECO:0000256" key="9">
    <source>
        <dbReference type="RuleBase" id="RU003357"/>
    </source>
</evidence>
<keyword evidence="4 8" id="KW-0812">Transmembrane</keyword>
<keyword evidence="7 8" id="KW-0998">Cell outer membrane</keyword>
<feature type="signal peptide" evidence="10">
    <location>
        <begin position="1"/>
        <end position="20"/>
    </location>
</feature>
<dbReference type="Gene3D" id="2.170.130.10">
    <property type="entry name" value="TonB-dependent receptor, plug domain"/>
    <property type="match status" value="1"/>
</dbReference>
<keyword evidence="5 9" id="KW-0798">TonB box</keyword>
<protein>
    <submittedName>
        <fullName evidence="13">TonB-dependent receptor</fullName>
    </submittedName>
</protein>
<evidence type="ECO:0000259" key="12">
    <source>
        <dbReference type="Pfam" id="PF07715"/>
    </source>
</evidence>
<dbReference type="Pfam" id="PF07715">
    <property type="entry name" value="Plug"/>
    <property type="match status" value="1"/>
</dbReference>
<dbReference type="EMBL" id="CP022743">
    <property type="protein sequence ID" value="ASU36449.1"/>
    <property type="molecule type" value="Genomic_DNA"/>
</dbReference>
<dbReference type="Pfam" id="PF00593">
    <property type="entry name" value="TonB_dep_Rec_b-barrel"/>
    <property type="match status" value="1"/>
</dbReference>
<proteinExistence type="inferred from homology"/>
<organism evidence="13 14">
    <name type="scientific">Mucilaginibacter xinganensis</name>
    <dbReference type="NCBI Taxonomy" id="1234841"/>
    <lineage>
        <taxon>Bacteria</taxon>
        <taxon>Pseudomonadati</taxon>
        <taxon>Bacteroidota</taxon>
        <taxon>Sphingobacteriia</taxon>
        <taxon>Sphingobacteriales</taxon>
        <taxon>Sphingobacteriaceae</taxon>
        <taxon>Mucilaginibacter</taxon>
    </lineage>
</organism>
<evidence type="ECO:0000256" key="1">
    <source>
        <dbReference type="ARBA" id="ARBA00004571"/>
    </source>
</evidence>
<evidence type="ECO:0000256" key="4">
    <source>
        <dbReference type="ARBA" id="ARBA00022692"/>
    </source>
</evidence>
<gene>
    <name evidence="13" type="ORF">MuYL_4564</name>
</gene>
<evidence type="ECO:0000256" key="2">
    <source>
        <dbReference type="ARBA" id="ARBA00022448"/>
    </source>
</evidence>
<reference evidence="13 14" key="1">
    <citation type="submission" date="2017-08" db="EMBL/GenBank/DDBJ databases">
        <title>Complete genome sequence of Mucilaginibacter sp. strain BJC16-A31.</title>
        <authorList>
            <consortium name="Henan University of Science and Technology"/>
            <person name="You X."/>
        </authorList>
    </citation>
    <scope>NUCLEOTIDE SEQUENCE [LARGE SCALE GENOMIC DNA]</scope>
    <source>
        <strain evidence="13 14">BJC16-A31</strain>
    </source>
</reference>
<dbReference type="GO" id="GO:0015344">
    <property type="term" value="F:siderophore uptake transmembrane transporter activity"/>
    <property type="evidence" value="ECO:0007669"/>
    <property type="project" value="TreeGrafter"/>
</dbReference>
<evidence type="ECO:0000313" key="14">
    <source>
        <dbReference type="Proteomes" id="UP000215002"/>
    </source>
</evidence>
<dbReference type="InterPro" id="IPR039426">
    <property type="entry name" value="TonB-dep_rcpt-like"/>
</dbReference>
<dbReference type="InterPro" id="IPR037066">
    <property type="entry name" value="Plug_dom_sf"/>
</dbReference>
<dbReference type="OrthoDB" id="9782587at2"/>
<evidence type="ECO:0000256" key="5">
    <source>
        <dbReference type="ARBA" id="ARBA00023077"/>
    </source>
</evidence>
<dbReference type="PROSITE" id="PS52016">
    <property type="entry name" value="TONB_DEPENDENT_REC_3"/>
    <property type="match status" value="1"/>
</dbReference>
<name>A0A223P2S5_9SPHI</name>
<dbReference type="InterPro" id="IPR012910">
    <property type="entry name" value="Plug_dom"/>
</dbReference>
<keyword evidence="13" id="KW-0675">Receptor</keyword>
<dbReference type="GO" id="GO:0044718">
    <property type="term" value="P:siderophore transmembrane transport"/>
    <property type="evidence" value="ECO:0007669"/>
    <property type="project" value="TreeGrafter"/>
</dbReference>
<comment type="similarity">
    <text evidence="8 9">Belongs to the TonB-dependent receptor family.</text>
</comment>
<keyword evidence="2 8" id="KW-0813">Transport</keyword>
<dbReference type="Proteomes" id="UP000215002">
    <property type="component" value="Chromosome"/>
</dbReference>
<evidence type="ECO:0000313" key="13">
    <source>
        <dbReference type="EMBL" id="ASU36449.1"/>
    </source>
</evidence>
<dbReference type="InterPro" id="IPR036942">
    <property type="entry name" value="Beta-barrel_TonB_sf"/>
</dbReference>
<dbReference type="KEGG" id="muc:MuYL_4564"/>
<evidence type="ECO:0000256" key="10">
    <source>
        <dbReference type="SAM" id="SignalP"/>
    </source>
</evidence>
<keyword evidence="6 8" id="KW-0472">Membrane</keyword>
<feature type="domain" description="TonB-dependent receptor plug" evidence="12">
    <location>
        <begin position="49"/>
        <end position="157"/>
    </location>
</feature>
<evidence type="ECO:0000256" key="3">
    <source>
        <dbReference type="ARBA" id="ARBA00022452"/>
    </source>
</evidence>
<dbReference type="AlphaFoldDB" id="A0A223P2S5"/>
<dbReference type="Gene3D" id="2.40.170.20">
    <property type="entry name" value="TonB-dependent receptor, beta-barrel domain"/>
    <property type="match status" value="1"/>
</dbReference>
<feature type="domain" description="TonB-dependent receptor-like beta-barrel" evidence="11">
    <location>
        <begin position="194"/>
        <end position="660"/>
    </location>
</feature>